<evidence type="ECO:0000313" key="11">
    <source>
        <dbReference type="EMBL" id="PWW81366.1"/>
    </source>
</evidence>
<dbReference type="PANTHER" id="PTHR30329">
    <property type="entry name" value="STATOR ELEMENT OF FLAGELLAR MOTOR COMPLEX"/>
    <property type="match status" value="1"/>
</dbReference>
<name>A0A317T7B7_9CHLB</name>
<comment type="subcellular location">
    <subcellularLocation>
        <location evidence="8">Cell outer membrane</location>
        <topology evidence="8">Lipid-anchor</topology>
    </subcellularLocation>
</comment>
<evidence type="ECO:0000256" key="9">
    <source>
        <dbReference type="SAM" id="SignalP"/>
    </source>
</evidence>
<dbReference type="PANTHER" id="PTHR30329:SF21">
    <property type="entry name" value="LIPOPROTEIN YIAD-RELATED"/>
    <property type="match status" value="1"/>
</dbReference>
<evidence type="ECO:0000259" key="10">
    <source>
        <dbReference type="PROSITE" id="PS51123"/>
    </source>
</evidence>
<evidence type="ECO:0000256" key="4">
    <source>
        <dbReference type="ARBA" id="ARBA00023139"/>
    </source>
</evidence>
<evidence type="ECO:0000256" key="2">
    <source>
        <dbReference type="ARBA" id="ARBA00022729"/>
    </source>
</evidence>
<dbReference type="InterPro" id="IPR006665">
    <property type="entry name" value="OmpA-like"/>
</dbReference>
<reference evidence="12" key="1">
    <citation type="submission" date="2017-10" db="EMBL/GenBank/DDBJ databases">
        <authorList>
            <person name="Gaisin V.A."/>
            <person name="Rysina M.S."/>
            <person name="Grouzdev D.S."/>
        </authorList>
    </citation>
    <scope>NUCLEOTIDE SEQUENCE [LARGE SCALE GENOMIC DNA]</scope>
    <source>
        <strain evidence="12">V1</strain>
    </source>
</reference>
<keyword evidence="12" id="KW-1185">Reference proteome</keyword>
<dbReference type="InterPro" id="IPR039001">
    <property type="entry name" value="Pal"/>
</dbReference>
<dbReference type="PROSITE" id="PS51123">
    <property type="entry name" value="OMPA_2"/>
    <property type="match status" value="1"/>
</dbReference>
<dbReference type="InterPro" id="IPR036737">
    <property type="entry name" value="OmpA-like_sf"/>
</dbReference>
<dbReference type="AlphaFoldDB" id="A0A317T7B7"/>
<evidence type="ECO:0000256" key="7">
    <source>
        <dbReference type="ARBA" id="ARBA00023306"/>
    </source>
</evidence>
<sequence length="160" mass="17825">MKKLLLLCWIVAAVSVAGCGSKSSESALTTDVDTTQYDQIDADAALREEARRMVKDVFFEFDSAELDQMAVSQLKNNAAWLVNNQSISVMIEGHCDERGTYEYNMALGERRAEVTKGFLERAGVNGSRLETVSYGEEKPFDPGHNEAAWAKNRRAHFVVK</sequence>
<keyword evidence="1" id="KW-0132">Cell division</keyword>
<keyword evidence="5 8" id="KW-0998">Cell outer membrane</keyword>
<dbReference type="InterPro" id="IPR006664">
    <property type="entry name" value="OMP_bac"/>
</dbReference>
<keyword evidence="2 8" id="KW-0732">Signal</keyword>
<dbReference type="GO" id="GO:0009279">
    <property type="term" value="C:cell outer membrane"/>
    <property type="evidence" value="ECO:0007669"/>
    <property type="project" value="UniProtKB-SubCell"/>
</dbReference>
<evidence type="ECO:0000256" key="3">
    <source>
        <dbReference type="ARBA" id="ARBA00023136"/>
    </source>
</evidence>
<evidence type="ECO:0000256" key="8">
    <source>
        <dbReference type="HAMAP-Rule" id="MF_02204"/>
    </source>
</evidence>
<comment type="similarity">
    <text evidence="8">Belongs to the Pal lipoprotein family.</text>
</comment>
<feature type="chain" id="PRO_5016357118" description="Peptidoglycan-associated lipoprotein" evidence="9">
    <location>
        <begin position="18"/>
        <end position="160"/>
    </location>
</feature>
<evidence type="ECO:0000256" key="6">
    <source>
        <dbReference type="ARBA" id="ARBA00023288"/>
    </source>
</evidence>
<evidence type="ECO:0000256" key="1">
    <source>
        <dbReference type="ARBA" id="ARBA00022618"/>
    </source>
</evidence>
<feature type="domain" description="OmpA-like" evidence="10">
    <location>
        <begin position="46"/>
        <end position="160"/>
    </location>
</feature>
<dbReference type="EMBL" id="PDNZ01000007">
    <property type="protein sequence ID" value="PWW81366.1"/>
    <property type="molecule type" value="Genomic_DNA"/>
</dbReference>
<proteinExistence type="inferred from homology"/>
<organism evidence="11 12">
    <name type="scientific">Prosthecochloris marina</name>
    <dbReference type="NCBI Taxonomy" id="2017681"/>
    <lineage>
        <taxon>Bacteria</taxon>
        <taxon>Pseudomonadati</taxon>
        <taxon>Chlorobiota</taxon>
        <taxon>Chlorobiia</taxon>
        <taxon>Chlorobiales</taxon>
        <taxon>Chlorobiaceae</taxon>
        <taxon>Prosthecochloris</taxon>
    </lineage>
</organism>
<dbReference type="OrthoDB" id="9805336at2"/>
<dbReference type="GO" id="GO:0051301">
    <property type="term" value="P:cell division"/>
    <property type="evidence" value="ECO:0007669"/>
    <property type="project" value="UniProtKB-KW"/>
</dbReference>
<dbReference type="PRINTS" id="PR01021">
    <property type="entry name" value="OMPADOMAIN"/>
</dbReference>
<dbReference type="PROSITE" id="PS51257">
    <property type="entry name" value="PROKAR_LIPOPROTEIN"/>
    <property type="match status" value="1"/>
</dbReference>
<dbReference type="InterPro" id="IPR050330">
    <property type="entry name" value="Bact_OuterMem_StrucFunc"/>
</dbReference>
<keyword evidence="4 8" id="KW-0564">Palmitate</keyword>
<dbReference type="Pfam" id="PF00691">
    <property type="entry name" value="OmpA"/>
    <property type="match status" value="1"/>
</dbReference>
<dbReference type="NCBIfam" id="TIGR02802">
    <property type="entry name" value="Pal_lipo"/>
    <property type="match status" value="1"/>
</dbReference>
<keyword evidence="7" id="KW-0131">Cell cycle</keyword>
<comment type="caution">
    <text evidence="11">The sequence shown here is derived from an EMBL/GenBank/DDBJ whole genome shotgun (WGS) entry which is preliminary data.</text>
</comment>
<dbReference type="Proteomes" id="UP000246278">
    <property type="component" value="Unassembled WGS sequence"/>
</dbReference>
<dbReference type="Gene3D" id="3.30.1330.60">
    <property type="entry name" value="OmpA-like domain"/>
    <property type="match status" value="1"/>
</dbReference>
<protein>
    <recommendedName>
        <fullName evidence="8">Peptidoglycan-associated lipoprotein</fullName>
        <shortName evidence="8">PAL</shortName>
    </recommendedName>
</protein>
<evidence type="ECO:0000313" key="12">
    <source>
        <dbReference type="Proteomes" id="UP000246278"/>
    </source>
</evidence>
<accession>A0A317T7B7</accession>
<dbReference type="InterPro" id="IPR014169">
    <property type="entry name" value="Pal_lipo_C"/>
</dbReference>
<dbReference type="CDD" id="cd07185">
    <property type="entry name" value="OmpA_C-like"/>
    <property type="match status" value="1"/>
</dbReference>
<gene>
    <name evidence="8 11" type="primary">pal</name>
    <name evidence="11" type="ORF">CR164_10030</name>
</gene>
<keyword evidence="6 8" id="KW-0449">Lipoprotein</keyword>
<dbReference type="SUPFAM" id="SSF103088">
    <property type="entry name" value="OmpA-like"/>
    <property type="match status" value="1"/>
</dbReference>
<feature type="signal peptide" evidence="9">
    <location>
        <begin position="1"/>
        <end position="17"/>
    </location>
</feature>
<dbReference type="HAMAP" id="MF_02204">
    <property type="entry name" value="Pal"/>
    <property type="match status" value="1"/>
</dbReference>
<keyword evidence="3 8" id="KW-0472">Membrane</keyword>
<evidence type="ECO:0000256" key="5">
    <source>
        <dbReference type="ARBA" id="ARBA00023237"/>
    </source>
</evidence>